<name>A0A5C7VNF7_AQUAC</name>
<feature type="chain" id="PRO_5022868135" evidence="1">
    <location>
        <begin position="21"/>
        <end position="239"/>
    </location>
</feature>
<evidence type="ECO:0000313" key="3">
    <source>
        <dbReference type="Proteomes" id="UP000321110"/>
    </source>
</evidence>
<comment type="caution">
    <text evidence="2">The sequence shown here is derived from an EMBL/GenBank/DDBJ whole genome shotgun (WGS) entry which is preliminary data.</text>
</comment>
<dbReference type="Proteomes" id="UP000321110">
    <property type="component" value="Unassembled WGS sequence"/>
</dbReference>
<dbReference type="InterPro" id="IPR019613">
    <property type="entry name" value="DUF4198"/>
</dbReference>
<evidence type="ECO:0000256" key="1">
    <source>
        <dbReference type="SAM" id="SignalP"/>
    </source>
</evidence>
<organism evidence="2 3">
    <name type="scientific">Aquipseudomonas alcaligenes</name>
    <name type="common">Pseudomonas alcaligenes</name>
    <dbReference type="NCBI Taxonomy" id="43263"/>
    <lineage>
        <taxon>Bacteria</taxon>
        <taxon>Pseudomonadati</taxon>
        <taxon>Pseudomonadota</taxon>
        <taxon>Gammaproteobacteria</taxon>
        <taxon>Pseudomonadales</taxon>
        <taxon>Pseudomonadaceae</taxon>
        <taxon>Aquipseudomonas</taxon>
    </lineage>
</organism>
<dbReference type="EMBL" id="SSFO01000310">
    <property type="protein sequence ID" value="TXI27236.1"/>
    <property type="molecule type" value="Genomic_DNA"/>
</dbReference>
<sequence length="239" mass="25902">MRISLPLLFAGLIVCGQAAAHGLWTEQRRGNHEVIYGHGAEDDAFKADKISGAWAHDGAGKMIPVTVQRLDDHARLQPLRAPAVLAVALDNGAWSQTPNKQWINQGRRQVPNSTHSLHTYKYSLAVLAPGAKLPDLGKLRLAIVPQSDPLAVGPGKQLRVQVLVDGKPAREVKLIGDYRGMPHEVSATTDAQGYAEVVVRNEGLNIIAAEMYLPLKGNPDIEELGLFSSLTFLGQAHHE</sequence>
<feature type="signal peptide" evidence="1">
    <location>
        <begin position="1"/>
        <end position="20"/>
    </location>
</feature>
<reference evidence="2 3" key="1">
    <citation type="submission" date="2018-09" db="EMBL/GenBank/DDBJ databases">
        <title>Metagenome Assembled Genomes from an Advanced Water Purification Facility.</title>
        <authorList>
            <person name="Stamps B.W."/>
            <person name="Spear J.R."/>
        </authorList>
    </citation>
    <scope>NUCLEOTIDE SEQUENCE [LARGE SCALE GENOMIC DNA]</scope>
    <source>
        <strain evidence="2">Bin_52_1</strain>
    </source>
</reference>
<evidence type="ECO:0000313" key="2">
    <source>
        <dbReference type="EMBL" id="TXI27236.1"/>
    </source>
</evidence>
<gene>
    <name evidence="2" type="ORF">E6Q69_18290</name>
</gene>
<protein>
    <submittedName>
        <fullName evidence="2">DUF4198 domain-containing protein</fullName>
    </submittedName>
</protein>
<dbReference type="Pfam" id="PF10670">
    <property type="entry name" value="DUF4198"/>
    <property type="match status" value="1"/>
</dbReference>
<proteinExistence type="predicted"/>
<accession>A0A5C7VNF7</accession>
<keyword evidence="1" id="KW-0732">Signal</keyword>
<dbReference type="AlphaFoldDB" id="A0A5C7VNF7"/>